<dbReference type="PANTHER" id="PTHR31286">
    <property type="entry name" value="GLYCINE-RICH CELL WALL STRUCTURAL PROTEIN 1.8-LIKE"/>
    <property type="match status" value="1"/>
</dbReference>
<dbReference type="OMA" id="CAVFGHT"/>
<dbReference type="EMBL" id="MVGT01000414">
    <property type="protein sequence ID" value="OVA18817.1"/>
    <property type="molecule type" value="Genomic_DNA"/>
</dbReference>
<reference evidence="1 2" key="1">
    <citation type="journal article" date="2017" name="Mol. Plant">
        <title>The Genome of Medicinal Plant Macleaya cordata Provides New Insights into Benzylisoquinoline Alkaloids Metabolism.</title>
        <authorList>
            <person name="Liu X."/>
            <person name="Liu Y."/>
            <person name="Huang P."/>
            <person name="Ma Y."/>
            <person name="Qing Z."/>
            <person name="Tang Q."/>
            <person name="Cao H."/>
            <person name="Cheng P."/>
            <person name="Zheng Y."/>
            <person name="Yuan Z."/>
            <person name="Zhou Y."/>
            <person name="Liu J."/>
            <person name="Tang Z."/>
            <person name="Zhuo Y."/>
            <person name="Zhang Y."/>
            <person name="Yu L."/>
            <person name="Huang J."/>
            <person name="Yang P."/>
            <person name="Peng Q."/>
            <person name="Zhang J."/>
            <person name="Jiang W."/>
            <person name="Zhang Z."/>
            <person name="Lin K."/>
            <person name="Ro D.K."/>
            <person name="Chen X."/>
            <person name="Xiong X."/>
            <person name="Shang Y."/>
            <person name="Huang S."/>
            <person name="Zeng J."/>
        </authorList>
    </citation>
    <scope>NUCLEOTIDE SEQUENCE [LARGE SCALE GENOMIC DNA]</scope>
    <source>
        <strain evidence="2">cv. BLH2017</strain>
        <tissue evidence="1">Root</tissue>
    </source>
</reference>
<name>A0A200R7X5_MACCD</name>
<dbReference type="InParanoid" id="A0A200R7X5"/>
<gene>
    <name evidence="1" type="ORF">BVC80_7657g7</name>
</gene>
<sequence length="81" mass="8972">MDSLTAARKRYSFARVCVEVDATDSLPDSVPVVIDGNKKVNVAAEYSWKPPRCSSCAVFGHTNEKCPNQKTSKSIQKWVPK</sequence>
<dbReference type="AlphaFoldDB" id="A0A200R7X5"/>
<dbReference type="InterPro" id="IPR040256">
    <property type="entry name" value="At4g02000-like"/>
</dbReference>
<evidence type="ECO:0000313" key="2">
    <source>
        <dbReference type="Proteomes" id="UP000195402"/>
    </source>
</evidence>
<dbReference type="Proteomes" id="UP000195402">
    <property type="component" value="Unassembled WGS sequence"/>
</dbReference>
<dbReference type="InterPro" id="IPR036875">
    <property type="entry name" value="Znf_CCHC_sf"/>
</dbReference>
<dbReference type="GO" id="GO:0008270">
    <property type="term" value="F:zinc ion binding"/>
    <property type="evidence" value="ECO:0007669"/>
    <property type="project" value="InterPro"/>
</dbReference>
<evidence type="ECO:0000313" key="1">
    <source>
        <dbReference type="EMBL" id="OVA18817.1"/>
    </source>
</evidence>
<dbReference type="OrthoDB" id="1939300at2759"/>
<organism evidence="1 2">
    <name type="scientific">Macleaya cordata</name>
    <name type="common">Five-seeded plume-poppy</name>
    <name type="synonym">Bocconia cordata</name>
    <dbReference type="NCBI Taxonomy" id="56857"/>
    <lineage>
        <taxon>Eukaryota</taxon>
        <taxon>Viridiplantae</taxon>
        <taxon>Streptophyta</taxon>
        <taxon>Embryophyta</taxon>
        <taxon>Tracheophyta</taxon>
        <taxon>Spermatophyta</taxon>
        <taxon>Magnoliopsida</taxon>
        <taxon>Ranunculales</taxon>
        <taxon>Papaveraceae</taxon>
        <taxon>Papaveroideae</taxon>
        <taxon>Macleaya</taxon>
    </lineage>
</organism>
<accession>A0A200R7X5</accession>
<comment type="caution">
    <text evidence="1">The sequence shown here is derived from an EMBL/GenBank/DDBJ whole genome shotgun (WGS) entry which is preliminary data.</text>
</comment>
<dbReference type="PANTHER" id="PTHR31286:SF180">
    <property type="entry name" value="OS10G0362600 PROTEIN"/>
    <property type="match status" value="1"/>
</dbReference>
<proteinExistence type="predicted"/>
<protein>
    <submittedName>
        <fullName evidence="1">Zinc knuckle CX2CX4HX4C</fullName>
    </submittedName>
</protein>
<dbReference type="GO" id="GO:0003676">
    <property type="term" value="F:nucleic acid binding"/>
    <property type="evidence" value="ECO:0007669"/>
    <property type="project" value="InterPro"/>
</dbReference>
<dbReference type="SUPFAM" id="SSF57756">
    <property type="entry name" value="Retrovirus zinc finger-like domains"/>
    <property type="match status" value="1"/>
</dbReference>
<keyword evidence="2" id="KW-1185">Reference proteome</keyword>